<protein>
    <recommendedName>
        <fullName evidence="1">GFO/IDH/MocA-like oxidoreductase domain-containing protein</fullName>
    </recommendedName>
</protein>
<dbReference type="EMBL" id="AXCV01000638">
    <property type="protein sequence ID" value="KGO20668.1"/>
    <property type="molecule type" value="Genomic_DNA"/>
</dbReference>
<dbReference type="PANTHER" id="PTHR43377:SF1">
    <property type="entry name" value="BILIVERDIN REDUCTASE A"/>
    <property type="match status" value="1"/>
</dbReference>
<feature type="domain" description="GFO/IDH/MocA-like oxidoreductase" evidence="1">
    <location>
        <begin position="4"/>
        <end position="101"/>
    </location>
</feature>
<evidence type="ECO:0000259" key="1">
    <source>
        <dbReference type="Pfam" id="PF22725"/>
    </source>
</evidence>
<evidence type="ECO:0000313" key="3">
    <source>
        <dbReference type="Proteomes" id="UP000030023"/>
    </source>
</evidence>
<keyword evidence="3" id="KW-1185">Reference proteome</keyword>
<gene>
    <name evidence="2" type="ORF">Q757_10020</name>
</gene>
<dbReference type="InterPro" id="IPR051450">
    <property type="entry name" value="Gfo/Idh/MocA_Oxidoreductases"/>
</dbReference>
<organism evidence="2 3">
    <name type="scientific">Oenococcus alcoholitolerans</name>
    <dbReference type="NCBI Taxonomy" id="931074"/>
    <lineage>
        <taxon>Bacteria</taxon>
        <taxon>Bacillati</taxon>
        <taxon>Bacillota</taxon>
        <taxon>Bacilli</taxon>
        <taxon>Lactobacillales</taxon>
        <taxon>Lactobacillaceae</taxon>
        <taxon>Oenococcus</taxon>
    </lineage>
</organism>
<proteinExistence type="predicted"/>
<feature type="non-terminal residue" evidence="2">
    <location>
        <position position="1"/>
    </location>
</feature>
<dbReference type="InterPro" id="IPR055170">
    <property type="entry name" value="GFO_IDH_MocA-like_dom"/>
</dbReference>
<dbReference type="SUPFAM" id="SSF55347">
    <property type="entry name" value="Glyceraldehyde-3-phosphate dehydrogenase-like, C-terminal domain"/>
    <property type="match status" value="1"/>
</dbReference>
<evidence type="ECO:0000313" key="2">
    <source>
        <dbReference type="EMBL" id="KGO20668.1"/>
    </source>
</evidence>
<name>A0ABR4XP60_9LACO</name>
<comment type="caution">
    <text evidence="2">The sequence shown here is derived from an EMBL/GenBank/DDBJ whole genome shotgun (WGS) entry which is preliminary data.</text>
</comment>
<dbReference type="Gene3D" id="3.30.360.10">
    <property type="entry name" value="Dihydrodipicolinate Reductase, domain 2"/>
    <property type="match status" value="1"/>
</dbReference>
<dbReference type="PANTHER" id="PTHR43377">
    <property type="entry name" value="BILIVERDIN REDUCTASE A"/>
    <property type="match status" value="1"/>
</dbReference>
<accession>A0ABR4XP60</accession>
<sequence length="184" mass="20098">QGGPDTWFFDKKRSSFGAIFDLGIHKIDLIQYLLSSPAVKVEAKTATLDKRDSRGKLIDVDDNAFAILQLANGTIGSINVSWTNYGPIDNATTIYGDRGVLKIYDDPAYPIELFSADGSKDLYSQEDLQKVFSIKDSGVINEFVDAVIKKRPSILDAEKILPSMQTVFAAIESSKTGKEAVIGS</sequence>
<dbReference type="Proteomes" id="UP000030023">
    <property type="component" value="Unassembled WGS sequence"/>
</dbReference>
<dbReference type="Pfam" id="PF22725">
    <property type="entry name" value="GFO_IDH_MocA_C3"/>
    <property type="match status" value="1"/>
</dbReference>
<reference evidence="2 3" key="1">
    <citation type="journal article" date="2014" name="Antonie Van Leeuwenhoek">
        <title>Oenococcus alcoholitolerans sp. nov., a lactic acid bacteria isolated from cachaca and ethanol fermentation processes.</title>
        <authorList>
            <person name="Badotti F."/>
            <person name="Moreira A.P."/>
            <person name="Tonon L.A."/>
            <person name="de Lucena B.T."/>
            <person name="Gomes Fde C."/>
            <person name="Kruger R."/>
            <person name="Thompson C.C."/>
            <person name="de Morais M.A.Jr."/>
            <person name="Rosa C.A."/>
            <person name="Thompson F.L."/>
        </authorList>
    </citation>
    <scope>NUCLEOTIDE SEQUENCE [LARGE SCALE GENOMIC DNA]</scope>
    <source>
        <strain evidence="2 3">UFRJ-M7.2.18</strain>
    </source>
</reference>